<name>A0A9P5Y4J1_9AGAR</name>
<organism evidence="3 4">
    <name type="scientific">Collybia nuda</name>
    <dbReference type="NCBI Taxonomy" id="64659"/>
    <lineage>
        <taxon>Eukaryota</taxon>
        <taxon>Fungi</taxon>
        <taxon>Dikarya</taxon>
        <taxon>Basidiomycota</taxon>
        <taxon>Agaricomycotina</taxon>
        <taxon>Agaricomycetes</taxon>
        <taxon>Agaricomycetidae</taxon>
        <taxon>Agaricales</taxon>
        <taxon>Tricholomatineae</taxon>
        <taxon>Clitocybaceae</taxon>
        <taxon>Collybia</taxon>
    </lineage>
</organism>
<evidence type="ECO:0000313" key="3">
    <source>
        <dbReference type="EMBL" id="KAF9461060.1"/>
    </source>
</evidence>
<dbReference type="Proteomes" id="UP000807353">
    <property type="component" value="Unassembled WGS sequence"/>
</dbReference>
<accession>A0A9P5Y4J1</accession>
<protein>
    <submittedName>
        <fullName evidence="3">Uncharacterized protein</fullName>
    </submittedName>
</protein>
<dbReference type="EMBL" id="MU150289">
    <property type="protein sequence ID" value="KAF9461060.1"/>
    <property type="molecule type" value="Genomic_DNA"/>
</dbReference>
<reference evidence="3" key="1">
    <citation type="submission" date="2020-11" db="EMBL/GenBank/DDBJ databases">
        <authorList>
            <consortium name="DOE Joint Genome Institute"/>
            <person name="Ahrendt S."/>
            <person name="Riley R."/>
            <person name="Andreopoulos W."/>
            <person name="Labutti K."/>
            <person name="Pangilinan J."/>
            <person name="Ruiz-Duenas F.J."/>
            <person name="Barrasa J.M."/>
            <person name="Sanchez-Garcia M."/>
            <person name="Camarero S."/>
            <person name="Miyauchi S."/>
            <person name="Serrano A."/>
            <person name="Linde D."/>
            <person name="Babiker R."/>
            <person name="Drula E."/>
            <person name="Ayuso-Fernandez I."/>
            <person name="Pacheco R."/>
            <person name="Padilla G."/>
            <person name="Ferreira P."/>
            <person name="Barriuso J."/>
            <person name="Kellner H."/>
            <person name="Castanera R."/>
            <person name="Alfaro M."/>
            <person name="Ramirez L."/>
            <person name="Pisabarro A.G."/>
            <person name="Kuo A."/>
            <person name="Tritt A."/>
            <person name="Lipzen A."/>
            <person name="He G."/>
            <person name="Yan M."/>
            <person name="Ng V."/>
            <person name="Cullen D."/>
            <person name="Martin F."/>
            <person name="Rosso M.-N."/>
            <person name="Henrissat B."/>
            <person name="Hibbett D."/>
            <person name="Martinez A.T."/>
            <person name="Grigoriev I.V."/>
        </authorList>
    </citation>
    <scope>NUCLEOTIDE SEQUENCE</scope>
    <source>
        <strain evidence="3">CBS 247.69</strain>
    </source>
</reference>
<feature type="region of interest" description="Disordered" evidence="1">
    <location>
        <begin position="22"/>
        <end position="55"/>
    </location>
</feature>
<feature type="chain" id="PRO_5040373637" evidence="2">
    <location>
        <begin position="19"/>
        <end position="384"/>
    </location>
</feature>
<keyword evidence="4" id="KW-1185">Reference proteome</keyword>
<comment type="caution">
    <text evidence="3">The sequence shown here is derived from an EMBL/GenBank/DDBJ whole genome shotgun (WGS) entry which is preliminary data.</text>
</comment>
<evidence type="ECO:0000313" key="4">
    <source>
        <dbReference type="Proteomes" id="UP000807353"/>
    </source>
</evidence>
<evidence type="ECO:0000256" key="2">
    <source>
        <dbReference type="SAM" id="SignalP"/>
    </source>
</evidence>
<sequence>MLFLPIILIAAQLSGIIALPLTSRHDNNRGPSSGRGRKNIKGGKPPAAPPAAAPSSEIELPGVFGQAIELGGGNVKTDVVFTKGAVGAFEVEFQDDNANTLTVTENKTPAAPPTGFSALDPSSFKIALAKGANGLTLQKVDYIIDAASPAVQGVDVSKGKIGKLCTETNTFVIDDALGELEFEVEENELTLTVTNMVGEWGIFVPTAAGAVGGEGEAKGDEKEITGAFDTPIATPGGNQKTDILFTEGAAGSLEVEVNATAPNAITVKQNASPAAPPAGFLFVDPTTFQISTDSATSTATDVVKVDYIFSAAVLAAVDVKQGVIGKLDPATQQFVTDPALLNAEFEFEADENEWTLTVPDLNGEWAILIPEAAVLQNARRALRL</sequence>
<dbReference type="AlphaFoldDB" id="A0A9P5Y4J1"/>
<keyword evidence="2" id="KW-0732">Signal</keyword>
<feature type="signal peptide" evidence="2">
    <location>
        <begin position="1"/>
        <end position="18"/>
    </location>
</feature>
<proteinExistence type="predicted"/>
<dbReference type="OrthoDB" id="3014608at2759"/>
<gene>
    <name evidence="3" type="ORF">BDZ94DRAFT_1299444</name>
</gene>
<evidence type="ECO:0000256" key="1">
    <source>
        <dbReference type="SAM" id="MobiDB-lite"/>
    </source>
</evidence>